<keyword evidence="3" id="KW-1185">Reference proteome</keyword>
<evidence type="ECO:0000313" key="4">
    <source>
        <dbReference type="RefSeq" id="XP_015878645.3"/>
    </source>
</evidence>
<feature type="signal peptide" evidence="2">
    <location>
        <begin position="1"/>
        <end position="32"/>
    </location>
</feature>
<sequence>MHQFNPKPISSYLLLFTLFALFVLSSFPTVRSEYQSSVLRFPSDDVDDNEDVCGVFSTSDPPSSCPVKCFRPDPVCGVDGVTYWCGCADARCANTKVAKLSFCEVGNGGSAPLSAQALLLVHIVWLIVLGFSVLFGVF</sequence>
<evidence type="ECO:0000313" key="3">
    <source>
        <dbReference type="Proteomes" id="UP001652623"/>
    </source>
</evidence>
<proteinExistence type="predicted"/>
<keyword evidence="1" id="KW-1133">Transmembrane helix</keyword>
<dbReference type="Proteomes" id="UP001652623">
    <property type="component" value="Chromosome 8"/>
</dbReference>
<dbReference type="InParanoid" id="A0A6P3ZGJ2"/>
<evidence type="ECO:0000256" key="2">
    <source>
        <dbReference type="SAM" id="SignalP"/>
    </source>
</evidence>
<feature type="chain" id="PRO_5028040512" evidence="2">
    <location>
        <begin position="33"/>
        <end position="138"/>
    </location>
</feature>
<keyword evidence="1" id="KW-0812">Transmembrane</keyword>
<dbReference type="GeneID" id="107414942"/>
<dbReference type="PANTHER" id="PTHR34376">
    <property type="entry name" value="SERINE PROTEASE INHIBITOR, KAZAL-TYPE FAMILY PROTEIN"/>
    <property type="match status" value="1"/>
</dbReference>
<gene>
    <name evidence="4" type="primary">LOC107414942</name>
</gene>
<keyword evidence="1" id="KW-0472">Membrane</keyword>
<name>A0A6P3ZGJ2_ZIZJJ</name>
<evidence type="ECO:0000256" key="1">
    <source>
        <dbReference type="SAM" id="Phobius"/>
    </source>
</evidence>
<keyword evidence="2" id="KW-0732">Signal</keyword>
<accession>A0A6P3ZGJ2</accession>
<dbReference type="PANTHER" id="PTHR34376:SF2">
    <property type="entry name" value="SERINE PROTEASE INHIBITOR, KAZAL-TYPE FAMILY PROTEIN"/>
    <property type="match status" value="1"/>
</dbReference>
<dbReference type="FunCoup" id="A0A6P3ZGJ2">
    <property type="interactions" value="220"/>
</dbReference>
<feature type="transmembrane region" description="Helical" evidence="1">
    <location>
        <begin position="117"/>
        <end position="137"/>
    </location>
</feature>
<reference evidence="4" key="1">
    <citation type="submission" date="2025-08" db="UniProtKB">
        <authorList>
            <consortium name="RefSeq"/>
        </authorList>
    </citation>
    <scope>IDENTIFICATION</scope>
    <source>
        <tissue evidence="4">Seedling</tissue>
    </source>
</reference>
<protein>
    <submittedName>
        <fullName evidence="4">Uncharacterized protein LOC107414942</fullName>
    </submittedName>
</protein>
<organism evidence="3 4">
    <name type="scientific">Ziziphus jujuba</name>
    <name type="common">Chinese jujube</name>
    <name type="synonym">Ziziphus sativa</name>
    <dbReference type="NCBI Taxonomy" id="326968"/>
    <lineage>
        <taxon>Eukaryota</taxon>
        <taxon>Viridiplantae</taxon>
        <taxon>Streptophyta</taxon>
        <taxon>Embryophyta</taxon>
        <taxon>Tracheophyta</taxon>
        <taxon>Spermatophyta</taxon>
        <taxon>Magnoliopsida</taxon>
        <taxon>eudicotyledons</taxon>
        <taxon>Gunneridae</taxon>
        <taxon>Pentapetalae</taxon>
        <taxon>rosids</taxon>
        <taxon>fabids</taxon>
        <taxon>Rosales</taxon>
        <taxon>Rhamnaceae</taxon>
        <taxon>Paliureae</taxon>
        <taxon>Ziziphus</taxon>
    </lineage>
</organism>
<dbReference type="RefSeq" id="XP_015878645.3">
    <property type="nucleotide sequence ID" value="XM_016023159.4"/>
</dbReference>
<dbReference type="AlphaFoldDB" id="A0A6P3ZGJ2"/>
<dbReference type="KEGG" id="zju:107414942"/>